<evidence type="ECO:0000256" key="1">
    <source>
        <dbReference type="ARBA" id="ARBA00007637"/>
    </source>
</evidence>
<dbReference type="EMBL" id="HBEA01012236">
    <property type="protein sequence ID" value="CAD8259816.1"/>
    <property type="molecule type" value="Transcribed_RNA"/>
</dbReference>
<dbReference type="AlphaFoldDB" id="A0A7R9YD59"/>
<dbReference type="InterPro" id="IPR001509">
    <property type="entry name" value="Epimerase_deHydtase"/>
</dbReference>
<accession>A0A7R9YD59</accession>
<evidence type="ECO:0000256" key="2">
    <source>
        <dbReference type="ARBA" id="ARBA00023027"/>
    </source>
</evidence>
<proteinExistence type="inferred from homology"/>
<evidence type="ECO:0000313" key="5">
    <source>
        <dbReference type="EMBL" id="CAD8259816.1"/>
    </source>
</evidence>
<dbReference type="Gene3D" id="3.40.50.720">
    <property type="entry name" value="NAD(P)-binding Rossmann-like Domain"/>
    <property type="match status" value="1"/>
</dbReference>
<evidence type="ECO:0000259" key="4">
    <source>
        <dbReference type="Pfam" id="PF01370"/>
    </source>
</evidence>
<dbReference type="PANTHER" id="PTHR43574">
    <property type="entry name" value="EPIMERASE-RELATED"/>
    <property type="match status" value="1"/>
</dbReference>
<reference evidence="5" key="1">
    <citation type="submission" date="2021-01" db="EMBL/GenBank/DDBJ databases">
        <authorList>
            <person name="Corre E."/>
            <person name="Pelletier E."/>
            <person name="Niang G."/>
            <person name="Scheremetjew M."/>
            <person name="Finn R."/>
            <person name="Kale V."/>
            <person name="Holt S."/>
            <person name="Cochrane G."/>
            <person name="Meng A."/>
            <person name="Brown T."/>
            <person name="Cohen L."/>
        </authorList>
    </citation>
    <scope>NUCLEOTIDE SEQUENCE</scope>
    <source>
        <strain evidence="5">CCMP2078</strain>
    </source>
</reference>
<comment type="similarity">
    <text evidence="1">Belongs to the NAD(P)-dependent epimerase/dehydratase family.</text>
</comment>
<organism evidence="5">
    <name type="scientific">Pinguiococcus pyrenoidosus</name>
    <dbReference type="NCBI Taxonomy" id="172671"/>
    <lineage>
        <taxon>Eukaryota</taxon>
        <taxon>Sar</taxon>
        <taxon>Stramenopiles</taxon>
        <taxon>Ochrophyta</taxon>
        <taxon>Pinguiophyceae</taxon>
        <taxon>Pinguiochrysidales</taxon>
        <taxon>Pinguiochrysidaceae</taxon>
        <taxon>Pinguiococcus</taxon>
    </lineage>
</organism>
<sequence length="412" mass="45710">MFHGHKNAEESPGLPWLNPDANVSSEDLTDTLGPDSDDDLGVDNAIEEAESRAVGAPETVEESKTVLVTGAAGFIGSHVAYILLNRGDKVVVLDEVNDYYDPAIKQQNLRLLKQQNEAGAGSLKFYHGDCCDAQLLERIWQDEGITHVVHLAARAGVRPSIEDPFVYLHSNIEATTRLMEVARKYDCKHFVFASSSSVYGGSSKDTFSEEDVVNKPVSPYAATKAACELLAHTWHTLYGLQVAGLRFFTVYGPRGRPDMAPFKFIHRVFRGQTIQQFGDGTSSRDYTYIDDIAAGVVRALDRPRGYQIYNLGNGNPVRLRDFIQMVGSATGKRPVIEQLPDQPGDVPRTCADISKARRMLGYVPAVTFKEGLERTAAWYSTFYLNPVADDERNDKDDVLRWAVNAEELVQCR</sequence>
<dbReference type="PRINTS" id="PR01713">
    <property type="entry name" value="NUCEPIMERASE"/>
</dbReference>
<gene>
    <name evidence="5" type="ORF">PPYR1160_LOCUS9318</name>
</gene>
<dbReference type="InterPro" id="IPR036291">
    <property type="entry name" value="NAD(P)-bd_dom_sf"/>
</dbReference>
<keyword evidence="2" id="KW-0520">NAD</keyword>
<name>A0A7R9YD59_9STRA</name>
<protein>
    <recommendedName>
        <fullName evidence="4">NAD-dependent epimerase/dehydratase domain-containing protein</fullName>
    </recommendedName>
</protein>
<feature type="region of interest" description="Disordered" evidence="3">
    <location>
        <begin position="1"/>
        <end position="42"/>
    </location>
</feature>
<dbReference type="SUPFAM" id="SSF51735">
    <property type="entry name" value="NAD(P)-binding Rossmann-fold domains"/>
    <property type="match status" value="1"/>
</dbReference>
<dbReference type="Pfam" id="PF01370">
    <property type="entry name" value="Epimerase"/>
    <property type="match status" value="1"/>
</dbReference>
<evidence type="ECO:0000256" key="3">
    <source>
        <dbReference type="SAM" id="MobiDB-lite"/>
    </source>
</evidence>
<feature type="domain" description="NAD-dependent epimerase/dehydratase" evidence="4">
    <location>
        <begin position="66"/>
        <end position="312"/>
    </location>
</feature>